<gene>
    <name evidence="2" type="ORF">Airi02_092360</name>
</gene>
<reference evidence="2" key="1">
    <citation type="submission" date="2023-03" db="EMBL/GenBank/DDBJ databases">
        <title>Actinoallomurus iriomotensis NBRC 103684.</title>
        <authorList>
            <person name="Ichikawa N."/>
            <person name="Sato H."/>
            <person name="Tonouchi N."/>
        </authorList>
    </citation>
    <scope>NUCLEOTIDE SEQUENCE</scope>
    <source>
        <strain evidence="2">NBRC 103684</strain>
    </source>
</reference>
<proteinExistence type="predicted"/>
<keyword evidence="3" id="KW-1185">Reference proteome</keyword>
<comment type="caution">
    <text evidence="2">The sequence shown here is derived from an EMBL/GenBank/DDBJ whole genome shotgun (WGS) entry which is preliminary data.</text>
</comment>
<feature type="region of interest" description="Disordered" evidence="1">
    <location>
        <begin position="18"/>
        <end position="82"/>
    </location>
</feature>
<accession>A0A9W6SEI3</accession>
<evidence type="ECO:0000313" key="3">
    <source>
        <dbReference type="Proteomes" id="UP001165074"/>
    </source>
</evidence>
<dbReference type="Proteomes" id="UP001165074">
    <property type="component" value="Unassembled WGS sequence"/>
</dbReference>
<organism evidence="2 3">
    <name type="scientific">Actinoallomurus iriomotensis</name>
    <dbReference type="NCBI Taxonomy" id="478107"/>
    <lineage>
        <taxon>Bacteria</taxon>
        <taxon>Bacillati</taxon>
        <taxon>Actinomycetota</taxon>
        <taxon>Actinomycetes</taxon>
        <taxon>Streptosporangiales</taxon>
        <taxon>Thermomonosporaceae</taxon>
        <taxon>Actinoallomurus</taxon>
    </lineage>
</organism>
<name>A0A9W6SEI3_9ACTN</name>
<evidence type="ECO:0000313" key="2">
    <source>
        <dbReference type="EMBL" id="GLY91307.1"/>
    </source>
</evidence>
<evidence type="ECO:0000256" key="1">
    <source>
        <dbReference type="SAM" id="MobiDB-lite"/>
    </source>
</evidence>
<sequence>MARPIRSRPAAWARIVRARGSNIPPPRPWSTRKVTRLATDHAAAHSAEPPRNVASENNHIRRAPKRSIDQPVSGMTIDRASR</sequence>
<dbReference type="EMBL" id="BSTK01000019">
    <property type="protein sequence ID" value="GLY91307.1"/>
    <property type="molecule type" value="Genomic_DNA"/>
</dbReference>
<dbReference type="AlphaFoldDB" id="A0A9W6SEI3"/>
<protein>
    <submittedName>
        <fullName evidence="2">Uncharacterized protein</fullName>
    </submittedName>
</protein>